<keyword evidence="3" id="KW-1185">Reference proteome</keyword>
<comment type="caution">
    <text evidence="2">The sequence shown here is derived from an EMBL/GenBank/DDBJ whole genome shotgun (WGS) entry which is preliminary data.</text>
</comment>
<dbReference type="AlphaFoldDB" id="A0AAV7ML56"/>
<sequence>MSPLQPRHPSGQSRPSSFSARAIMITGLAPARASNRAPSSGRGTGRRLSSLSAQHRYAQQGSAASRQAPSCLHHSTSSDWLKMFRELQAPPERGDYACAIFCLATPPVVLIH</sequence>
<proteinExistence type="predicted"/>
<dbReference type="EMBL" id="JANPWB010000014">
    <property type="protein sequence ID" value="KAJ1100955.1"/>
    <property type="molecule type" value="Genomic_DNA"/>
</dbReference>
<reference evidence="2" key="1">
    <citation type="journal article" date="2022" name="bioRxiv">
        <title>Sequencing and chromosome-scale assembly of the giantPleurodeles waltlgenome.</title>
        <authorList>
            <person name="Brown T."/>
            <person name="Elewa A."/>
            <person name="Iarovenko S."/>
            <person name="Subramanian E."/>
            <person name="Araus A.J."/>
            <person name="Petzold A."/>
            <person name="Susuki M."/>
            <person name="Suzuki K.-i.T."/>
            <person name="Hayashi T."/>
            <person name="Toyoda A."/>
            <person name="Oliveira C."/>
            <person name="Osipova E."/>
            <person name="Leigh N.D."/>
            <person name="Simon A."/>
            <person name="Yun M.H."/>
        </authorList>
    </citation>
    <scope>NUCLEOTIDE SEQUENCE</scope>
    <source>
        <strain evidence="2">20211129_DDA</strain>
        <tissue evidence="2">Liver</tissue>
    </source>
</reference>
<organism evidence="2 3">
    <name type="scientific">Pleurodeles waltl</name>
    <name type="common">Iberian ribbed newt</name>
    <dbReference type="NCBI Taxonomy" id="8319"/>
    <lineage>
        <taxon>Eukaryota</taxon>
        <taxon>Metazoa</taxon>
        <taxon>Chordata</taxon>
        <taxon>Craniata</taxon>
        <taxon>Vertebrata</taxon>
        <taxon>Euteleostomi</taxon>
        <taxon>Amphibia</taxon>
        <taxon>Batrachia</taxon>
        <taxon>Caudata</taxon>
        <taxon>Salamandroidea</taxon>
        <taxon>Salamandridae</taxon>
        <taxon>Pleurodelinae</taxon>
        <taxon>Pleurodeles</taxon>
    </lineage>
</organism>
<gene>
    <name evidence="2" type="ORF">NDU88_006030</name>
</gene>
<feature type="compositionally biased region" description="Low complexity" evidence="1">
    <location>
        <begin position="29"/>
        <end position="52"/>
    </location>
</feature>
<feature type="region of interest" description="Disordered" evidence="1">
    <location>
        <begin position="29"/>
        <end position="73"/>
    </location>
</feature>
<protein>
    <submittedName>
        <fullName evidence="2">Uncharacterized protein</fullName>
    </submittedName>
</protein>
<dbReference type="Proteomes" id="UP001066276">
    <property type="component" value="Chromosome 10"/>
</dbReference>
<accession>A0AAV7ML56</accession>
<name>A0AAV7ML56_PLEWA</name>
<feature type="compositionally biased region" description="Polar residues" evidence="1">
    <location>
        <begin position="57"/>
        <end position="73"/>
    </location>
</feature>
<evidence type="ECO:0000313" key="2">
    <source>
        <dbReference type="EMBL" id="KAJ1100955.1"/>
    </source>
</evidence>
<evidence type="ECO:0000256" key="1">
    <source>
        <dbReference type="SAM" id="MobiDB-lite"/>
    </source>
</evidence>
<evidence type="ECO:0000313" key="3">
    <source>
        <dbReference type="Proteomes" id="UP001066276"/>
    </source>
</evidence>